<accession>A0A2I0VA82</accession>
<reference evidence="1 2" key="1">
    <citation type="journal article" date="2016" name="Sci. Rep.">
        <title>The Dendrobium catenatum Lindl. genome sequence provides insights into polysaccharide synthase, floral development and adaptive evolution.</title>
        <authorList>
            <person name="Zhang G.Q."/>
            <person name="Xu Q."/>
            <person name="Bian C."/>
            <person name="Tsai W.C."/>
            <person name="Yeh C.M."/>
            <person name="Liu K.W."/>
            <person name="Yoshida K."/>
            <person name="Zhang L.S."/>
            <person name="Chang S.B."/>
            <person name="Chen F."/>
            <person name="Shi Y."/>
            <person name="Su Y.Y."/>
            <person name="Zhang Y.Q."/>
            <person name="Chen L.J."/>
            <person name="Yin Y."/>
            <person name="Lin M."/>
            <person name="Huang H."/>
            <person name="Deng H."/>
            <person name="Wang Z.W."/>
            <person name="Zhu S.L."/>
            <person name="Zhao X."/>
            <person name="Deng C."/>
            <person name="Niu S.C."/>
            <person name="Huang J."/>
            <person name="Wang M."/>
            <person name="Liu G.H."/>
            <person name="Yang H.J."/>
            <person name="Xiao X.J."/>
            <person name="Hsiao Y.Y."/>
            <person name="Wu W.L."/>
            <person name="Chen Y.Y."/>
            <person name="Mitsuda N."/>
            <person name="Ohme-Takagi M."/>
            <person name="Luo Y.B."/>
            <person name="Van de Peer Y."/>
            <person name="Liu Z.J."/>
        </authorList>
    </citation>
    <scope>NUCLEOTIDE SEQUENCE [LARGE SCALE GENOMIC DNA]</scope>
    <source>
        <tissue evidence="1">The whole plant</tissue>
    </source>
</reference>
<dbReference type="Proteomes" id="UP000233837">
    <property type="component" value="Unassembled WGS sequence"/>
</dbReference>
<dbReference type="OrthoDB" id="1921976at2759"/>
<protein>
    <submittedName>
        <fullName evidence="1">Uncharacterized protein</fullName>
    </submittedName>
</protein>
<evidence type="ECO:0000313" key="2">
    <source>
        <dbReference type="Proteomes" id="UP000233837"/>
    </source>
</evidence>
<organism evidence="1 2">
    <name type="scientific">Dendrobium catenatum</name>
    <dbReference type="NCBI Taxonomy" id="906689"/>
    <lineage>
        <taxon>Eukaryota</taxon>
        <taxon>Viridiplantae</taxon>
        <taxon>Streptophyta</taxon>
        <taxon>Embryophyta</taxon>
        <taxon>Tracheophyta</taxon>
        <taxon>Spermatophyta</taxon>
        <taxon>Magnoliopsida</taxon>
        <taxon>Liliopsida</taxon>
        <taxon>Asparagales</taxon>
        <taxon>Orchidaceae</taxon>
        <taxon>Epidendroideae</taxon>
        <taxon>Malaxideae</taxon>
        <taxon>Dendrobiinae</taxon>
        <taxon>Dendrobium</taxon>
    </lineage>
</organism>
<dbReference type="EMBL" id="KZ503964">
    <property type="protein sequence ID" value="PKU60316.1"/>
    <property type="molecule type" value="Genomic_DNA"/>
</dbReference>
<proteinExistence type="predicted"/>
<dbReference type="InterPro" id="IPR025322">
    <property type="entry name" value="PADRE_dom"/>
</dbReference>
<sequence>MGNLLSCRAPTSKFIFLPDGKARPIESSMTVAELMLEHPCHFVAELTSGRPVPLPADYKLDAKVAYVVLPMTIGKVAARSKSLPTILKDESSELMEGGSEILLHRQYSSKGWKPSLGTIEEWSLVKKVPHWLF</sequence>
<dbReference type="Pfam" id="PF14009">
    <property type="entry name" value="PADRE"/>
    <property type="match status" value="1"/>
</dbReference>
<evidence type="ECO:0000313" key="1">
    <source>
        <dbReference type="EMBL" id="PKU60316.1"/>
    </source>
</evidence>
<name>A0A2I0VA82_9ASPA</name>
<keyword evidence="2" id="KW-1185">Reference proteome</keyword>
<dbReference type="STRING" id="906689.A0A2I0VA82"/>
<reference evidence="1 2" key="2">
    <citation type="journal article" date="2017" name="Nature">
        <title>The Apostasia genome and the evolution of orchids.</title>
        <authorList>
            <person name="Zhang G.Q."/>
            <person name="Liu K.W."/>
            <person name="Li Z."/>
            <person name="Lohaus R."/>
            <person name="Hsiao Y.Y."/>
            <person name="Niu S.C."/>
            <person name="Wang J.Y."/>
            <person name="Lin Y.C."/>
            <person name="Xu Q."/>
            <person name="Chen L.J."/>
            <person name="Yoshida K."/>
            <person name="Fujiwara S."/>
            <person name="Wang Z.W."/>
            <person name="Zhang Y.Q."/>
            <person name="Mitsuda N."/>
            <person name="Wang M."/>
            <person name="Liu G.H."/>
            <person name="Pecoraro L."/>
            <person name="Huang H.X."/>
            <person name="Xiao X.J."/>
            <person name="Lin M."/>
            <person name="Wu X.Y."/>
            <person name="Wu W.L."/>
            <person name="Chen Y.Y."/>
            <person name="Chang S.B."/>
            <person name="Sakamoto S."/>
            <person name="Ohme-Takagi M."/>
            <person name="Yagi M."/>
            <person name="Zeng S.J."/>
            <person name="Shen C.Y."/>
            <person name="Yeh C.M."/>
            <person name="Luo Y.B."/>
            <person name="Tsai W.C."/>
            <person name="Van de Peer Y."/>
            <person name="Liu Z.J."/>
        </authorList>
    </citation>
    <scope>NUCLEOTIDE SEQUENCE [LARGE SCALE GENOMIC DNA]</scope>
    <source>
        <tissue evidence="1">The whole plant</tissue>
    </source>
</reference>
<gene>
    <name evidence="1" type="ORF">MA16_Dca026063</name>
</gene>
<dbReference type="AlphaFoldDB" id="A0A2I0VA82"/>